<evidence type="ECO:0000259" key="9">
    <source>
        <dbReference type="PROSITE" id="PS50835"/>
    </source>
</evidence>
<protein>
    <recommendedName>
        <fullName evidence="9">Ig-like domain-containing protein</fullName>
    </recommendedName>
</protein>
<keyword evidence="11" id="KW-1185">Reference proteome</keyword>
<dbReference type="InterPro" id="IPR052051">
    <property type="entry name" value="TCR_complex_component"/>
</dbReference>
<dbReference type="InterPro" id="IPR013106">
    <property type="entry name" value="Ig_V-set"/>
</dbReference>
<dbReference type="PANTHER" id="PTHR19433:SF133">
    <property type="entry name" value="IMMUNE-TYPE RECEPTOR 5 PRECURSOR-RELATED"/>
    <property type="match status" value="1"/>
</dbReference>
<reference evidence="10 11" key="1">
    <citation type="submission" date="2022-01" db="EMBL/GenBank/DDBJ databases">
        <title>A chromosome-scale genome assembly of the false clownfish, Amphiprion ocellaris.</title>
        <authorList>
            <person name="Ryu T."/>
        </authorList>
    </citation>
    <scope>NUCLEOTIDE SEQUENCE [LARGE SCALE GENOMIC DNA]</scope>
</reference>
<evidence type="ECO:0000256" key="1">
    <source>
        <dbReference type="ARBA" id="ARBA00004236"/>
    </source>
</evidence>
<dbReference type="Pfam" id="PF07686">
    <property type="entry name" value="V-set"/>
    <property type="match status" value="1"/>
</dbReference>
<dbReference type="InterPro" id="IPR003598">
    <property type="entry name" value="Ig_sub2"/>
</dbReference>
<comment type="subcellular location">
    <subcellularLocation>
        <location evidence="1">Cell membrane</location>
    </subcellularLocation>
</comment>
<evidence type="ECO:0000256" key="6">
    <source>
        <dbReference type="ARBA" id="ARBA00023157"/>
    </source>
</evidence>
<keyword evidence="7" id="KW-0325">Glycoprotein</keyword>
<accession>A0AAQ5X7Q2</accession>
<evidence type="ECO:0000256" key="4">
    <source>
        <dbReference type="ARBA" id="ARBA00022859"/>
    </source>
</evidence>
<dbReference type="GO" id="GO:0009617">
    <property type="term" value="P:response to bacterium"/>
    <property type="evidence" value="ECO:0007669"/>
    <property type="project" value="TreeGrafter"/>
</dbReference>
<dbReference type="PANTHER" id="PTHR19433">
    <property type="entry name" value="T-CELL RECEPTOR ALPHA CHAIN V REGION-RELATED"/>
    <property type="match status" value="1"/>
</dbReference>
<evidence type="ECO:0000256" key="3">
    <source>
        <dbReference type="ARBA" id="ARBA00022729"/>
    </source>
</evidence>
<dbReference type="SMART" id="SM00406">
    <property type="entry name" value="IGv"/>
    <property type="match status" value="1"/>
</dbReference>
<keyword evidence="5 8" id="KW-0472">Membrane</keyword>
<dbReference type="SMART" id="SM00409">
    <property type="entry name" value="IG"/>
    <property type="match status" value="1"/>
</dbReference>
<feature type="domain" description="Ig-like" evidence="9">
    <location>
        <begin position="41"/>
        <end position="146"/>
    </location>
</feature>
<evidence type="ECO:0000313" key="10">
    <source>
        <dbReference type="Ensembl" id="ENSAOCP00000035666.1"/>
    </source>
</evidence>
<sequence>IIEVLLIQHHDLNTMASAQFVFYLTCLFLGEMAQMNHLNIPSLVHQDRGFLSANTGDSVTLRCFYRDDILARFYWYKQISGQKLRLISMFHKYETEATFYDEFKSNPRFTLDTEKGKNHLTITDVHTSDSATYYCAGSYSYTFELAEGTTLNVKVDSLVSVHILWGALAITTILSIFQAFIMCVILKRNRSKCKDEENIHYAALKHNKVNRSRNQRNTETECVYSGIKQ</sequence>
<dbReference type="GO" id="GO:0005886">
    <property type="term" value="C:plasma membrane"/>
    <property type="evidence" value="ECO:0007669"/>
    <property type="project" value="UniProtKB-SubCell"/>
</dbReference>
<dbReference type="SUPFAM" id="SSF48726">
    <property type="entry name" value="Immunoglobulin"/>
    <property type="match status" value="1"/>
</dbReference>
<keyword evidence="8" id="KW-1133">Transmembrane helix</keyword>
<dbReference type="InterPro" id="IPR003599">
    <property type="entry name" value="Ig_sub"/>
</dbReference>
<dbReference type="AlphaFoldDB" id="A0AAQ5X7Q2"/>
<dbReference type="PROSITE" id="PS50835">
    <property type="entry name" value="IG_LIKE"/>
    <property type="match status" value="1"/>
</dbReference>
<keyword evidence="3" id="KW-0732">Signal</keyword>
<feature type="transmembrane region" description="Helical" evidence="8">
    <location>
        <begin position="163"/>
        <end position="186"/>
    </location>
</feature>
<dbReference type="InterPro" id="IPR007110">
    <property type="entry name" value="Ig-like_dom"/>
</dbReference>
<evidence type="ECO:0000256" key="8">
    <source>
        <dbReference type="SAM" id="Phobius"/>
    </source>
</evidence>
<evidence type="ECO:0000313" key="11">
    <source>
        <dbReference type="Proteomes" id="UP001501940"/>
    </source>
</evidence>
<dbReference type="Gene3D" id="2.60.40.10">
    <property type="entry name" value="Immunoglobulins"/>
    <property type="match status" value="1"/>
</dbReference>
<dbReference type="Ensembl" id="ENSAOCT00000043244.1">
    <property type="protein sequence ID" value="ENSAOCP00000035666.1"/>
    <property type="gene ID" value="ENSAOCG00000008364.2"/>
</dbReference>
<reference evidence="10" key="3">
    <citation type="submission" date="2025-09" db="UniProtKB">
        <authorList>
            <consortium name="Ensembl"/>
        </authorList>
    </citation>
    <scope>IDENTIFICATION</scope>
</reference>
<evidence type="ECO:0000256" key="7">
    <source>
        <dbReference type="ARBA" id="ARBA00023180"/>
    </source>
</evidence>
<evidence type="ECO:0000256" key="5">
    <source>
        <dbReference type="ARBA" id="ARBA00023136"/>
    </source>
</evidence>
<reference evidence="10" key="2">
    <citation type="submission" date="2025-08" db="UniProtKB">
        <authorList>
            <consortium name="Ensembl"/>
        </authorList>
    </citation>
    <scope>IDENTIFICATION</scope>
</reference>
<name>A0AAQ5X7Q2_AMPOC</name>
<keyword evidence="8" id="KW-0812">Transmembrane</keyword>
<keyword evidence="6" id="KW-1015">Disulfide bond</keyword>
<organism evidence="10 11">
    <name type="scientific">Amphiprion ocellaris</name>
    <name type="common">Clown anemonefish</name>
    <dbReference type="NCBI Taxonomy" id="80972"/>
    <lineage>
        <taxon>Eukaryota</taxon>
        <taxon>Metazoa</taxon>
        <taxon>Chordata</taxon>
        <taxon>Craniata</taxon>
        <taxon>Vertebrata</taxon>
        <taxon>Euteleostomi</taxon>
        <taxon>Actinopterygii</taxon>
        <taxon>Neopterygii</taxon>
        <taxon>Teleostei</taxon>
        <taxon>Neoteleostei</taxon>
        <taxon>Acanthomorphata</taxon>
        <taxon>Ovalentaria</taxon>
        <taxon>Pomacentridae</taxon>
        <taxon>Amphiprion</taxon>
    </lineage>
</organism>
<dbReference type="InterPro" id="IPR013783">
    <property type="entry name" value="Ig-like_fold"/>
</dbReference>
<dbReference type="Proteomes" id="UP001501940">
    <property type="component" value="Chromosome 23"/>
</dbReference>
<evidence type="ECO:0000256" key="2">
    <source>
        <dbReference type="ARBA" id="ARBA00022475"/>
    </source>
</evidence>
<keyword evidence="4" id="KW-0391">Immunity</keyword>
<dbReference type="SMART" id="SM00408">
    <property type="entry name" value="IGc2"/>
    <property type="match status" value="1"/>
</dbReference>
<keyword evidence="2" id="KW-1003">Cell membrane</keyword>
<dbReference type="GeneTree" id="ENSGT00950000182968"/>
<proteinExistence type="predicted"/>
<dbReference type="InterPro" id="IPR036179">
    <property type="entry name" value="Ig-like_dom_sf"/>
</dbReference>
<dbReference type="GO" id="GO:0002376">
    <property type="term" value="P:immune system process"/>
    <property type="evidence" value="ECO:0007669"/>
    <property type="project" value="UniProtKB-KW"/>
</dbReference>